<accession>A0A7R9M718</accession>
<keyword evidence="1" id="KW-0732">Signal</keyword>
<feature type="chain" id="PRO_5035680276" evidence="1">
    <location>
        <begin position="20"/>
        <end position="119"/>
    </location>
</feature>
<dbReference type="Proteomes" id="UP000728032">
    <property type="component" value="Unassembled WGS sequence"/>
</dbReference>
<dbReference type="EMBL" id="OC922882">
    <property type="protein sequence ID" value="CAD7654495.1"/>
    <property type="molecule type" value="Genomic_DNA"/>
</dbReference>
<name>A0A7R9M718_9ACAR</name>
<evidence type="ECO:0000313" key="2">
    <source>
        <dbReference type="EMBL" id="CAD7654495.1"/>
    </source>
</evidence>
<sequence>MQSLLFLTISLLMISTITSFIKIDAIVDTKFSPKLYGEDINCDLCGETCVKSCTDASSVRGLENFRRCCASYFKKRATVPALWSNMKEYRQHVLIKPKNNAQAIKSNIFDIFCKNWEYL</sequence>
<feature type="signal peptide" evidence="1">
    <location>
        <begin position="1"/>
        <end position="19"/>
    </location>
</feature>
<keyword evidence="3" id="KW-1185">Reference proteome</keyword>
<dbReference type="AlphaFoldDB" id="A0A7R9M718"/>
<evidence type="ECO:0000313" key="3">
    <source>
        <dbReference type="Proteomes" id="UP000728032"/>
    </source>
</evidence>
<dbReference type="EMBL" id="CAJPVJ010008057">
    <property type="protein sequence ID" value="CAG2171682.1"/>
    <property type="molecule type" value="Genomic_DNA"/>
</dbReference>
<proteinExistence type="predicted"/>
<organism evidence="2">
    <name type="scientific">Oppiella nova</name>
    <dbReference type="NCBI Taxonomy" id="334625"/>
    <lineage>
        <taxon>Eukaryota</taxon>
        <taxon>Metazoa</taxon>
        <taxon>Ecdysozoa</taxon>
        <taxon>Arthropoda</taxon>
        <taxon>Chelicerata</taxon>
        <taxon>Arachnida</taxon>
        <taxon>Acari</taxon>
        <taxon>Acariformes</taxon>
        <taxon>Sarcoptiformes</taxon>
        <taxon>Oribatida</taxon>
        <taxon>Brachypylina</taxon>
        <taxon>Oppioidea</taxon>
        <taxon>Oppiidae</taxon>
        <taxon>Oppiella</taxon>
    </lineage>
</organism>
<evidence type="ECO:0000256" key="1">
    <source>
        <dbReference type="SAM" id="SignalP"/>
    </source>
</evidence>
<dbReference type="OrthoDB" id="10379902at2759"/>
<protein>
    <submittedName>
        <fullName evidence="2">Uncharacterized protein</fullName>
    </submittedName>
</protein>
<reference evidence="2" key="1">
    <citation type="submission" date="2020-11" db="EMBL/GenBank/DDBJ databases">
        <authorList>
            <person name="Tran Van P."/>
        </authorList>
    </citation>
    <scope>NUCLEOTIDE SEQUENCE</scope>
</reference>
<gene>
    <name evidence="2" type="ORF">ONB1V03_LOCUS11142</name>
</gene>